<sequence length="199" mass="21604">LDKHTAPLSAIPKRPATGGRQPLDPLEFEDLKEADLYDYTFDPKRVGFQDPFRQRTGRLDPGGRELRQRRARDVLDAAGASEYDDNDAGIVVGGRTLRDRTAAHSAGTPDPASRSRKRANSSGPDRDRPPPKKRGRQVGARAGIDFLHPRVREMRGQSVTQSVSTDDDDEGADGGSTFGNMSADGARSTSRGRKGRPPG</sequence>
<feature type="compositionally biased region" description="Basic and acidic residues" evidence="1">
    <location>
        <begin position="57"/>
        <end position="75"/>
    </location>
</feature>
<name>A0ABR0JU85_9PEZI</name>
<feature type="non-terminal residue" evidence="2">
    <location>
        <position position="199"/>
    </location>
</feature>
<dbReference type="EMBL" id="JAVRRA010027019">
    <property type="protein sequence ID" value="KAK5070706.1"/>
    <property type="molecule type" value="Genomic_DNA"/>
</dbReference>
<protein>
    <submittedName>
        <fullName evidence="2">Uncharacterized protein</fullName>
    </submittedName>
</protein>
<proteinExistence type="predicted"/>
<organism evidence="2 3">
    <name type="scientific">Cryomyces antarcticus</name>
    <dbReference type="NCBI Taxonomy" id="329879"/>
    <lineage>
        <taxon>Eukaryota</taxon>
        <taxon>Fungi</taxon>
        <taxon>Dikarya</taxon>
        <taxon>Ascomycota</taxon>
        <taxon>Pezizomycotina</taxon>
        <taxon>Dothideomycetes</taxon>
        <taxon>Dothideomycetes incertae sedis</taxon>
        <taxon>Cryomyces</taxon>
    </lineage>
</organism>
<comment type="caution">
    <text evidence="2">The sequence shown here is derived from an EMBL/GenBank/DDBJ whole genome shotgun (WGS) entry which is preliminary data.</text>
</comment>
<feature type="region of interest" description="Disordered" evidence="1">
    <location>
        <begin position="43"/>
        <end position="199"/>
    </location>
</feature>
<feature type="compositionally biased region" description="Basic residues" evidence="1">
    <location>
        <begin position="190"/>
        <end position="199"/>
    </location>
</feature>
<gene>
    <name evidence="2" type="ORF">LTR16_009305</name>
</gene>
<keyword evidence="3" id="KW-1185">Reference proteome</keyword>
<reference evidence="2 3" key="1">
    <citation type="submission" date="2023-08" db="EMBL/GenBank/DDBJ databases">
        <title>Black Yeasts Isolated from many extreme environments.</title>
        <authorList>
            <person name="Coleine C."/>
            <person name="Stajich J.E."/>
            <person name="Selbmann L."/>
        </authorList>
    </citation>
    <scope>NUCLEOTIDE SEQUENCE [LARGE SCALE GENOMIC DNA]</scope>
    <source>
        <strain evidence="2 3">CCFEE 536</strain>
    </source>
</reference>
<dbReference type="Proteomes" id="UP001357485">
    <property type="component" value="Unassembled WGS sequence"/>
</dbReference>
<accession>A0ABR0JU85</accession>
<evidence type="ECO:0000313" key="3">
    <source>
        <dbReference type="Proteomes" id="UP001357485"/>
    </source>
</evidence>
<feature type="non-terminal residue" evidence="2">
    <location>
        <position position="1"/>
    </location>
</feature>
<evidence type="ECO:0000313" key="2">
    <source>
        <dbReference type="EMBL" id="KAK5070706.1"/>
    </source>
</evidence>
<evidence type="ECO:0000256" key="1">
    <source>
        <dbReference type="SAM" id="MobiDB-lite"/>
    </source>
</evidence>
<feature type="region of interest" description="Disordered" evidence="1">
    <location>
        <begin position="1"/>
        <end position="24"/>
    </location>
</feature>